<dbReference type="AlphaFoldDB" id="A0A7W1WT02"/>
<dbReference type="InterPro" id="IPR038078">
    <property type="entry name" value="PhoU-like_sf"/>
</dbReference>
<dbReference type="Pfam" id="PF01895">
    <property type="entry name" value="PhoU"/>
    <property type="match status" value="2"/>
</dbReference>
<dbReference type="RefSeq" id="WP_181753045.1">
    <property type="nucleotide sequence ID" value="NZ_JACEIQ010000016.1"/>
</dbReference>
<comment type="subcellular location">
    <subcellularLocation>
        <location evidence="1 7">Cytoplasm</location>
    </subcellularLocation>
</comment>
<accession>A0A7W1WT02</accession>
<evidence type="ECO:0000256" key="1">
    <source>
        <dbReference type="ARBA" id="ARBA00004496"/>
    </source>
</evidence>
<evidence type="ECO:0000256" key="3">
    <source>
        <dbReference type="ARBA" id="ARBA00011738"/>
    </source>
</evidence>
<evidence type="ECO:0000313" key="10">
    <source>
        <dbReference type="Proteomes" id="UP000535491"/>
    </source>
</evidence>
<dbReference type="NCBIfam" id="TIGR02135">
    <property type="entry name" value="phoU_full"/>
    <property type="match status" value="1"/>
</dbReference>
<dbReference type="Gene3D" id="1.20.58.220">
    <property type="entry name" value="Phosphate transport system protein phou homolog 2, domain 2"/>
    <property type="match status" value="1"/>
</dbReference>
<sequence length="218" mass="24409">MARHFDQSLFEVKKLLLEMGGRLEVAIDKAVKSLTTLHVPMAQLVIADDQKMDDLESQIDDAVAKLIATQQPVAKDLRKLIAAMKIASDMERMADLAVNIAQVTIELKASNQQLYEDMEQIHRMAEVTQKMVHDGINSYIDGNLELAKSLAKMDDQVDQSYDLIVKELTGYPPQGNQHTEAALKLCFVARYLERIADHATNIAENIVYIETGQQADLN</sequence>
<dbReference type="PANTHER" id="PTHR42930">
    <property type="entry name" value="PHOSPHATE-SPECIFIC TRANSPORT SYSTEM ACCESSORY PROTEIN PHOU"/>
    <property type="match status" value="1"/>
</dbReference>
<feature type="domain" description="PhoU" evidence="8">
    <location>
        <begin position="121"/>
        <end position="206"/>
    </location>
</feature>
<keyword evidence="10" id="KW-1185">Reference proteome</keyword>
<evidence type="ECO:0000256" key="5">
    <source>
        <dbReference type="ARBA" id="ARBA00022490"/>
    </source>
</evidence>
<dbReference type="InterPro" id="IPR026022">
    <property type="entry name" value="PhoU_dom"/>
</dbReference>
<dbReference type="PANTHER" id="PTHR42930:SF3">
    <property type="entry name" value="PHOSPHATE-SPECIFIC TRANSPORT SYSTEM ACCESSORY PROTEIN PHOU"/>
    <property type="match status" value="1"/>
</dbReference>
<dbReference type="InterPro" id="IPR028366">
    <property type="entry name" value="PhoU"/>
</dbReference>
<keyword evidence="4 7" id="KW-0813">Transport</keyword>
<evidence type="ECO:0000256" key="6">
    <source>
        <dbReference type="ARBA" id="ARBA00022592"/>
    </source>
</evidence>
<comment type="function">
    <text evidence="7">Plays a role in the regulation of phosphate uptake.</text>
</comment>
<keyword evidence="6 7" id="KW-0592">Phosphate transport</keyword>
<proteinExistence type="inferred from homology"/>
<dbReference type="EMBL" id="JACEIQ010000016">
    <property type="protein sequence ID" value="MBA4495516.1"/>
    <property type="molecule type" value="Genomic_DNA"/>
</dbReference>
<dbReference type="SUPFAM" id="SSF109755">
    <property type="entry name" value="PhoU-like"/>
    <property type="match status" value="1"/>
</dbReference>
<feature type="domain" description="PhoU" evidence="8">
    <location>
        <begin position="16"/>
        <end position="103"/>
    </location>
</feature>
<organism evidence="9 10">
    <name type="scientific">Paenactinomyces guangxiensis</name>
    <dbReference type="NCBI Taxonomy" id="1490290"/>
    <lineage>
        <taxon>Bacteria</taxon>
        <taxon>Bacillati</taxon>
        <taxon>Bacillota</taxon>
        <taxon>Bacilli</taxon>
        <taxon>Bacillales</taxon>
        <taxon>Thermoactinomycetaceae</taxon>
        <taxon>Paenactinomyces</taxon>
    </lineage>
</organism>
<comment type="subunit">
    <text evidence="3 7">Homodimer.</text>
</comment>
<dbReference type="GO" id="GO:0006817">
    <property type="term" value="P:phosphate ion transport"/>
    <property type="evidence" value="ECO:0007669"/>
    <property type="project" value="UniProtKB-KW"/>
</dbReference>
<reference evidence="9 10" key="1">
    <citation type="submission" date="2020-07" db="EMBL/GenBank/DDBJ databases">
        <authorList>
            <person name="Feng H."/>
        </authorList>
    </citation>
    <scope>NUCLEOTIDE SEQUENCE [LARGE SCALE GENOMIC DNA]</scope>
    <source>
        <strain evidence="10">s-10</strain>
    </source>
</reference>
<name>A0A7W1WT02_9BACL</name>
<evidence type="ECO:0000313" key="9">
    <source>
        <dbReference type="EMBL" id="MBA4495516.1"/>
    </source>
</evidence>
<evidence type="ECO:0000256" key="2">
    <source>
        <dbReference type="ARBA" id="ARBA00008107"/>
    </source>
</evidence>
<comment type="similarity">
    <text evidence="2 7">Belongs to the PhoU family.</text>
</comment>
<dbReference type="GO" id="GO:0030643">
    <property type="term" value="P:intracellular phosphate ion homeostasis"/>
    <property type="evidence" value="ECO:0007669"/>
    <property type="project" value="InterPro"/>
</dbReference>
<evidence type="ECO:0000259" key="8">
    <source>
        <dbReference type="Pfam" id="PF01895"/>
    </source>
</evidence>
<dbReference type="Proteomes" id="UP000535491">
    <property type="component" value="Unassembled WGS sequence"/>
</dbReference>
<gene>
    <name evidence="9" type="primary">phoU</name>
    <name evidence="9" type="ORF">H1191_14525</name>
</gene>
<protein>
    <recommendedName>
        <fullName evidence="7">Phosphate-specific transport system accessory protein PhoU</fullName>
    </recommendedName>
</protein>
<evidence type="ECO:0000256" key="4">
    <source>
        <dbReference type="ARBA" id="ARBA00022448"/>
    </source>
</evidence>
<dbReference type="GO" id="GO:0045936">
    <property type="term" value="P:negative regulation of phosphate metabolic process"/>
    <property type="evidence" value="ECO:0007669"/>
    <property type="project" value="InterPro"/>
</dbReference>
<dbReference type="FunFam" id="1.20.58.220:FF:000004">
    <property type="entry name" value="Phosphate-specific transport system accessory protein PhoU"/>
    <property type="match status" value="1"/>
</dbReference>
<dbReference type="GO" id="GO:0005737">
    <property type="term" value="C:cytoplasm"/>
    <property type="evidence" value="ECO:0007669"/>
    <property type="project" value="UniProtKB-SubCell"/>
</dbReference>
<evidence type="ECO:0000256" key="7">
    <source>
        <dbReference type="PIRNR" id="PIRNR003107"/>
    </source>
</evidence>
<comment type="caution">
    <text evidence="9">The sequence shown here is derived from an EMBL/GenBank/DDBJ whole genome shotgun (WGS) entry which is preliminary data.</text>
</comment>
<dbReference type="PIRSF" id="PIRSF003107">
    <property type="entry name" value="PhoU"/>
    <property type="match status" value="1"/>
</dbReference>
<keyword evidence="5 7" id="KW-0963">Cytoplasm</keyword>